<proteinExistence type="predicted"/>
<comment type="pathway">
    <text evidence="1">Cofactor biosynthesis; NAD(+) biosynthesis.</text>
</comment>
<dbReference type="EMBL" id="CAXAMM010026668">
    <property type="protein sequence ID" value="CAK9059385.1"/>
    <property type="molecule type" value="Genomic_DNA"/>
</dbReference>
<dbReference type="Pfam" id="PF02540">
    <property type="entry name" value="NAD_synthase"/>
    <property type="match status" value="1"/>
</dbReference>
<reference evidence="9 10" key="1">
    <citation type="submission" date="2024-02" db="EMBL/GenBank/DDBJ databases">
        <authorList>
            <person name="Chen Y."/>
            <person name="Shah S."/>
            <person name="Dougan E. K."/>
            <person name="Thang M."/>
            <person name="Chan C."/>
        </authorList>
    </citation>
    <scope>NUCLEOTIDE SEQUENCE [LARGE SCALE GENOMIC DNA]</scope>
</reference>
<dbReference type="Gene3D" id="3.40.50.620">
    <property type="entry name" value="HUPs"/>
    <property type="match status" value="2"/>
</dbReference>
<keyword evidence="5" id="KW-0520">NAD</keyword>
<dbReference type="CDD" id="cd00553">
    <property type="entry name" value="NAD_synthase"/>
    <property type="match status" value="1"/>
</dbReference>
<evidence type="ECO:0000313" key="9">
    <source>
        <dbReference type="EMBL" id="CAK9059385.1"/>
    </source>
</evidence>
<keyword evidence="10" id="KW-1185">Reference proteome</keyword>
<dbReference type="SUPFAM" id="SSF52402">
    <property type="entry name" value="Adenine nucleotide alpha hydrolases-like"/>
    <property type="match status" value="1"/>
</dbReference>
<evidence type="ECO:0000259" key="8">
    <source>
        <dbReference type="PROSITE" id="PS50263"/>
    </source>
</evidence>
<keyword evidence="4" id="KW-0067">ATP-binding</keyword>
<dbReference type="InterPro" id="IPR014729">
    <property type="entry name" value="Rossmann-like_a/b/a_fold"/>
</dbReference>
<dbReference type="InterPro" id="IPR003010">
    <property type="entry name" value="C-N_Hydrolase"/>
</dbReference>
<dbReference type="Pfam" id="PF14681">
    <property type="entry name" value="UPRTase"/>
    <property type="match status" value="2"/>
</dbReference>
<keyword evidence="2" id="KW-0436">Ligase</keyword>
<dbReference type="InterPro" id="IPR022310">
    <property type="entry name" value="NAD/GMP_synthase"/>
</dbReference>
<dbReference type="SUPFAM" id="SSF53271">
    <property type="entry name" value="PRTase-like"/>
    <property type="match status" value="1"/>
</dbReference>
<accession>A0ABP0N6G7</accession>
<protein>
    <recommendedName>
        <fullName evidence="6">NAD(+) synthase [glutamine-hydrolyzing]</fullName>
    </recommendedName>
</protein>
<evidence type="ECO:0000256" key="3">
    <source>
        <dbReference type="ARBA" id="ARBA00022741"/>
    </source>
</evidence>
<dbReference type="PANTHER" id="PTHR23090">
    <property type="entry name" value="NH 3 /GLUTAMINE-DEPENDENT NAD + SYNTHETASE"/>
    <property type="match status" value="1"/>
</dbReference>
<name>A0ABP0N6G7_9DINO</name>
<gene>
    <name evidence="9" type="ORF">SCF082_LOCUS31468</name>
</gene>
<evidence type="ECO:0000256" key="1">
    <source>
        <dbReference type="ARBA" id="ARBA00004790"/>
    </source>
</evidence>
<dbReference type="InterPro" id="IPR036526">
    <property type="entry name" value="C-N_Hydrolase_sf"/>
</dbReference>
<dbReference type="InterPro" id="IPR029057">
    <property type="entry name" value="PRTase-like"/>
</dbReference>
<organism evidence="9 10">
    <name type="scientific">Durusdinium trenchii</name>
    <dbReference type="NCBI Taxonomy" id="1381693"/>
    <lineage>
        <taxon>Eukaryota</taxon>
        <taxon>Sar</taxon>
        <taxon>Alveolata</taxon>
        <taxon>Dinophyceae</taxon>
        <taxon>Suessiales</taxon>
        <taxon>Symbiodiniaceae</taxon>
        <taxon>Durusdinium</taxon>
    </lineage>
</organism>
<dbReference type="CDD" id="cd06223">
    <property type="entry name" value="PRTases_typeI"/>
    <property type="match status" value="1"/>
</dbReference>
<evidence type="ECO:0000313" key="10">
    <source>
        <dbReference type="Proteomes" id="UP001642464"/>
    </source>
</evidence>
<comment type="caution">
    <text evidence="9">The sequence shown here is derived from an EMBL/GenBank/DDBJ whole genome shotgun (WGS) entry which is preliminary data.</text>
</comment>
<dbReference type="Gene3D" id="3.40.50.2020">
    <property type="match status" value="1"/>
</dbReference>
<keyword evidence="3" id="KW-0547">Nucleotide-binding</keyword>
<feature type="compositionally biased region" description="Basic and acidic residues" evidence="7">
    <location>
        <begin position="866"/>
        <end position="880"/>
    </location>
</feature>
<evidence type="ECO:0000256" key="2">
    <source>
        <dbReference type="ARBA" id="ARBA00022598"/>
    </source>
</evidence>
<dbReference type="PANTHER" id="PTHR23090:SF9">
    <property type="entry name" value="GLUTAMINE-DEPENDENT NAD(+) SYNTHETASE"/>
    <property type="match status" value="1"/>
</dbReference>
<feature type="region of interest" description="Disordered" evidence="7">
    <location>
        <begin position="858"/>
        <end position="891"/>
    </location>
</feature>
<dbReference type="Proteomes" id="UP001642464">
    <property type="component" value="Unassembled WGS sequence"/>
</dbReference>
<evidence type="ECO:0000256" key="6">
    <source>
        <dbReference type="ARBA" id="ARBA00030681"/>
    </source>
</evidence>
<dbReference type="PROSITE" id="PS50263">
    <property type="entry name" value="CN_HYDROLASE"/>
    <property type="match status" value="1"/>
</dbReference>
<dbReference type="Gene3D" id="3.60.110.10">
    <property type="entry name" value="Carbon-nitrogen hydrolase"/>
    <property type="match status" value="1"/>
</dbReference>
<dbReference type="InterPro" id="IPR000836">
    <property type="entry name" value="PRTase_dom"/>
</dbReference>
<evidence type="ECO:0000256" key="7">
    <source>
        <dbReference type="SAM" id="MobiDB-lite"/>
    </source>
</evidence>
<dbReference type="SUPFAM" id="SSF56317">
    <property type="entry name" value="Carbon-nitrogen hydrolase"/>
    <property type="match status" value="1"/>
</dbReference>
<sequence>MADILRSDVTDDILCDIGMPVMHRNVPYNCRVWVVNRKIVGIRPKIYLANDGNYREMRWFTPWYIDPSKAGFGELEEYFLPREIGEITGQAKVPFGVFAVSTKDTCLATETCEELFTPDAPHIKLALDGVEIIANGSGSHHQLRKLDKRIDLVRGATSKSGGVMRLKWLLLGATRTPVATVNLNDVRSMRSNFIARSFQASSTPTVQRVEVDFCCCHAEPLTIAESQPIEPKIVGPMEEIAYGPSAWQFGPTAAAAAAVVRAGDSPRGLWDYLRRSGQRGYFLPLSGGADSSSTAAQPGSFVPDTSTDIIIHHDQKTTSFHSSHSVDPPNKSGMKCQRVFQELTEGTERSKKAVLADIRKVTKRPFYTPASWQDLCGKIFVTCYMASEHSGSETRNRAANLAKQIGANHTSIAIRPITDAIVKVFQQCNFEGTKIDKSKVKSDAVWNASGTEDIALQNIQARSRMVMAYFMAQLMPWATDQAMQGDAGPGWGSLLVLGSANVDEALRGYYTKYDCSAADVNPIGGINKRDLKAFLKWAAKERGIGELERVANAVPTAELRPDKVLGSNVHPVRCHGGSFYAKENERAEVLSSPAIALLMSIIRDLGSRVEFVRTADRLMSILAEEGIARLPSVKPQVLQSPCGPYNGLAVPDGHQLCAVDIVRSGGILLEAVRKVLPELKTAKILIQRDEETALPQLFYSKLPADGIEKLQVMLCDPMLGTGGSALCAIDVLKKAGVKEEMAESTENILFINVVSCPEGLKALAQRAPKVKIVTCALDTRPNCSGSQQLAPSWRAFFALKGLVRGVGDLAEKDSHLNEKFFIVPGVGDFGDRYYGTSGYAEGLWGQNGHHPERYLSRQDAAPQASHDGRTTRTERQRAEDAQSEISAERSGGAGMWSEELLIALGRNLWAAADELLEVSALLAAAPLGLQALDVRKFSPQGLGAAALALRSAADARIGFADSGWTEDMMLDEDWESAMGELEASHQLRQTWLVSECKYLLPGLVDLFAYEEPIPSCEWKAGSRSLSVSAAAGFSAVPSARRSVLPGRRLSRNLENVISRLGGLEDSQKCEGEVVNSLLRAAEAFRDAGQLFTGSFKMPPDPRIYRGPRGQTPRDFYGSFYQPPEPQYVEDDAPPGSPAGQLLQSVAAELEAETTSEGRRLLLRRLVRKLHPDQNRGKEDEVTPAFRYIQRIRSQVEGGKKVEEQSDEKDMGMSYDELGDLGHLRKVEKCGPLSTFLKLRQLWSHKTADWTGPQDNDKAITPSIRVKVQPQSFDEKVAQKVKDFYFYNAINRHKTMTTLTPSYHAENYSPDDNRFDLRPFLFPAAFEAQFEAIDEVVKACKGS</sequence>
<dbReference type="InterPro" id="IPR003694">
    <property type="entry name" value="NAD_synthase"/>
</dbReference>
<evidence type="ECO:0000256" key="4">
    <source>
        <dbReference type="ARBA" id="ARBA00022840"/>
    </source>
</evidence>
<evidence type="ECO:0000256" key="5">
    <source>
        <dbReference type="ARBA" id="ARBA00023027"/>
    </source>
</evidence>
<feature type="domain" description="CN hydrolase" evidence="8">
    <location>
        <begin position="1"/>
        <end position="228"/>
    </location>
</feature>